<keyword evidence="3" id="KW-1185">Reference proteome</keyword>
<dbReference type="Proteomes" id="UP000218831">
    <property type="component" value="Unassembled WGS sequence"/>
</dbReference>
<dbReference type="InterPro" id="IPR043129">
    <property type="entry name" value="ATPase_NBD"/>
</dbReference>
<keyword evidence="2" id="KW-0808">Transferase</keyword>
<dbReference type="OrthoDB" id="9810372at2"/>
<dbReference type="AlphaFoldDB" id="A0A2A2GBX9"/>
<reference evidence="2 3" key="1">
    <citation type="submission" date="2017-08" db="EMBL/GenBank/DDBJ databases">
        <title>Aliifodinibius alkalisoli sp. nov., isolated from saline alkaline soil.</title>
        <authorList>
            <person name="Liu D."/>
            <person name="Zhang G."/>
        </authorList>
    </citation>
    <scope>NUCLEOTIDE SEQUENCE [LARGE SCALE GENOMIC DNA]</scope>
    <source>
        <strain evidence="2 3">WN023</strain>
    </source>
</reference>
<evidence type="ECO:0000256" key="1">
    <source>
        <dbReference type="ARBA" id="ARBA00006479"/>
    </source>
</evidence>
<keyword evidence="2" id="KW-0418">Kinase</keyword>
<dbReference type="InterPro" id="IPR049874">
    <property type="entry name" value="ROK_cs"/>
</dbReference>
<comment type="similarity">
    <text evidence="1">Belongs to the ROK (NagC/XylR) family.</text>
</comment>
<evidence type="ECO:0000313" key="2">
    <source>
        <dbReference type="EMBL" id="PAU94302.1"/>
    </source>
</evidence>
<dbReference type="PANTHER" id="PTHR18964:SF149">
    <property type="entry name" value="BIFUNCTIONAL UDP-N-ACETYLGLUCOSAMINE 2-EPIMERASE_N-ACETYLMANNOSAMINE KINASE"/>
    <property type="match status" value="1"/>
</dbReference>
<dbReference type="GO" id="GO:0016301">
    <property type="term" value="F:kinase activity"/>
    <property type="evidence" value="ECO:0007669"/>
    <property type="project" value="UniProtKB-KW"/>
</dbReference>
<dbReference type="PROSITE" id="PS01125">
    <property type="entry name" value="ROK"/>
    <property type="match status" value="1"/>
</dbReference>
<dbReference type="Gene3D" id="3.30.420.40">
    <property type="match status" value="2"/>
</dbReference>
<proteinExistence type="inferred from homology"/>
<name>A0A2A2GBX9_9BACT</name>
<dbReference type="RefSeq" id="WP_095606433.1">
    <property type="nucleotide sequence ID" value="NZ_NSKE01000005.1"/>
</dbReference>
<dbReference type="InterPro" id="IPR000600">
    <property type="entry name" value="ROK"/>
</dbReference>
<dbReference type="SUPFAM" id="SSF53067">
    <property type="entry name" value="Actin-like ATPase domain"/>
    <property type="match status" value="1"/>
</dbReference>
<gene>
    <name evidence="2" type="ORF">CK503_08815</name>
</gene>
<protein>
    <submittedName>
        <fullName evidence="2">Sugar kinase</fullName>
    </submittedName>
</protein>
<organism evidence="2 3">
    <name type="scientific">Fodinibius salipaludis</name>
    <dbReference type="NCBI Taxonomy" id="2032627"/>
    <lineage>
        <taxon>Bacteria</taxon>
        <taxon>Pseudomonadati</taxon>
        <taxon>Balneolota</taxon>
        <taxon>Balneolia</taxon>
        <taxon>Balneolales</taxon>
        <taxon>Balneolaceae</taxon>
        <taxon>Fodinibius</taxon>
    </lineage>
</organism>
<evidence type="ECO:0000313" key="3">
    <source>
        <dbReference type="Proteomes" id="UP000218831"/>
    </source>
</evidence>
<sequence length="314" mass="33979">MQASKNNSANQQLLWGLDLGGTKIEGVVLNPSNNKILFRDRIPTGASEGYEHVLSQIVFLVNKMSDELSKSPLHIGIGTPGIIDPKTAKLKNSSNAVCLNGKPIKADLERRLNVKVEMANDAHCFALAETRHGVVRKQYLDASVVFGVIMGTGVGGGIVVNNQLIRGLHGISGEWGHNFLDESGYECFCGTQGCVEKVISGTALEKFYEEQKGEHRSLKEIVSRAENGDDSIARKTIDRLVHFFGKAMAVIVNVLDPDVIVLGGGVSNIDRIYTDGRSQIEEHIFNDHFNTPVLKPKLGDAAGVIGAAYLTSLT</sequence>
<dbReference type="Pfam" id="PF00480">
    <property type="entry name" value="ROK"/>
    <property type="match status" value="1"/>
</dbReference>
<comment type="caution">
    <text evidence="2">The sequence shown here is derived from an EMBL/GenBank/DDBJ whole genome shotgun (WGS) entry which is preliminary data.</text>
</comment>
<accession>A0A2A2GBX9</accession>
<dbReference type="EMBL" id="NSKE01000005">
    <property type="protein sequence ID" value="PAU94302.1"/>
    <property type="molecule type" value="Genomic_DNA"/>
</dbReference>
<dbReference type="PANTHER" id="PTHR18964">
    <property type="entry name" value="ROK (REPRESSOR, ORF, KINASE) FAMILY"/>
    <property type="match status" value="1"/>
</dbReference>